<dbReference type="SUPFAM" id="SSF53474">
    <property type="entry name" value="alpha/beta-Hydrolases"/>
    <property type="match status" value="1"/>
</dbReference>
<dbReference type="PANTHER" id="PTHR34853">
    <property type="match status" value="1"/>
</dbReference>
<reference evidence="2 3" key="1">
    <citation type="submission" date="2022-06" db="EMBL/GenBank/DDBJ databases">
        <title>Mycolicibacterium sp. CAU 1645 isolated from seawater.</title>
        <authorList>
            <person name="Kim W."/>
        </authorList>
    </citation>
    <scope>NUCLEOTIDE SEQUENCE [LARGE SCALE GENOMIC DNA]</scope>
    <source>
        <strain evidence="2 3">CAU 1645</strain>
    </source>
</reference>
<dbReference type="InterPro" id="IPR029058">
    <property type="entry name" value="AB_hydrolase_fold"/>
</dbReference>
<gene>
    <name evidence="2" type="ORF">NM203_16565</name>
</gene>
<keyword evidence="1" id="KW-1133">Transmembrane helix</keyword>
<accession>A0ABT1M3R3</accession>
<dbReference type="Pfam" id="PF03583">
    <property type="entry name" value="LIP"/>
    <property type="match status" value="1"/>
</dbReference>
<evidence type="ECO:0000313" key="3">
    <source>
        <dbReference type="Proteomes" id="UP001651690"/>
    </source>
</evidence>
<dbReference type="PANTHER" id="PTHR34853:SF1">
    <property type="entry name" value="LIPASE 5"/>
    <property type="match status" value="1"/>
</dbReference>
<keyword evidence="1" id="KW-0812">Transmembrane</keyword>
<dbReference type="EMBL" id="JANDBD010000006">
    <property type="protein sequence ID" value="MCP9273803.1"/>
    <property type="molecule type" value="Genomic_DNA"/>
</dbReference>
<name>A0ABT1M3R3_9MYCO</name>
<proteinExistence type="predicted"/>
<keyword evidence="3" id="KW-1185">Reference proteome</keyword>
<protein>
    <submittedName>
        <fullName evidence="2">Lipase family protein</fullName>
    </submittedName>
</protein>
<sequence>MDTAPSERPTRRRRYLVLGVIVALVIAAAITLAITWPALLRHFDTPPTIGDPEPVATADLSGSGNGSLLSAMTMPAFSATEGADTVRAARVTYRSSNGDSGQQTVVSGSVFTPTGTPPPGGWPVIAFGHGTTGIDEACAPSLSDTLLGGASLVVGLSHAGYAVALADYQGLGAPGVHPYTDSRTAALNMIDAVRALRRTFPDVSNRFAAVGGSQGGGAAWAVDEQAADYAPDLDLVGAVAFVPSADVTGIVDKAQAGTMTSDQQLAFFGIVESLARLHGDVNRDDFRRGTAAAHWDSLTACSGPLAAERDGAAKQLQPADSTPANPEAAQRVRQLLSGWAVGNRKLAAPLLVVYAGKDTFIDPDWTTGAVARACALGGNVEADLQPDKGHGDVDVVARVQWLADRFAGTPTTGNCP</sequence>
<dbReference type="RefSeq" id="WP_255061109.1">
    <property type="nucleotide sequence ID" value="NZ_JANDBD010000006.1"/>
</dbReference>
<dbReference type="PIRSF" id="PIRSF029171">
    <property type="entry name" value="Esterase_LipA"/>
    <property type="match status" value="1"/>
</dbReference>
<organism evidence="2 3">
    <name type="scientific">Mycolicibacterium arenosum</name>
    <dbReference type="NCBI Taxonomy" id="2952157"/>
    <lineage>
        <taxon>Bacteria</taxon>
        <taxon>Bacillati</taxon>
        <taxon>Actinomycetota</taxon>
        <taxon>Actinomycetes</taxon>
        <taxon>Mycobacteriales</taxon>
        <taxon>Mycobacteriaceae</taxon>
        <taxon>Mycolicibacterium</taxon>
    </lineage>
</organism>
<evidence type="ECO:0000256" key="1">
    <source>
        <dbReference type="SAM" id="Phobius"/>
    </source>
</evidence>
<dbReference type="Proteomes" id="UP001651690">
    <property type="component" value="Unassembled WGS sequence"/>
</dbReference>
<dbReference type="InterPro" id="IPR005152">
    <property type="entry name" value="Lipase_secreted"/>
</dbReference>
<comment type="caution">
    <text evidence="2">The sequence shown here is derived from an EMBL/GenBank/DDBJ whole genome shotgun (WGS) entry which is preliminary data.</text>
</comment>
<feature type="transmembrane region" description="Helical" evidence="1">
    <location>
        <begin position="15"/>
        <end position="39"/>
    </location>
</feature>
<dbReference type="Gene3D" id="3.40.50.1820">
    <property type="entry name" value="alpha/beta hydrolase"/>
    <property type="match status" value="2"/>
</dbReference>
<keyword evidence="1" id="KW-0472">Membrane</keyword>
<evidence type="ECO:0000313" key="2">
    <source>
        <dbReference type="EMBL" id="MCP9273803.1"/>
    </source>
</evidence>